<sequence>MFIEYGQNSVAYKFLVVKSDHNVIEGVFPMKVTVKPVPHSISESESNDNLEVELRRSKRARKETNQMDSTPS</sequence>
<gene>
    <name evidence="2" type="ORF">ORAREDHAP_LOCUS12064</name>
</gene>
<accession>A0A6J5WGK2</accession>
<name>A0A6J5WGK2_PRUAR</name>
<proteinExistence type="predicted"/>
<dbReference type="EMBL" id="CAEKKB010000002">
    <property type="protein sequence ID" value="CAB4298987.1"/>
    <property type="molecule type" value="Genomic_DNA"/>
</dbReference>
<dbReference type="AlphaFoldDB" id="A0A6J5WGK2"/>
<evidence type="ECO:0000256" key="1">
    <source>
        <dbReference type="SAM" id="MobiDB-lite"/>
    </source>
</evidence>
<organism evidence="2 3">
    <name type="scientific">Prunus armeniaca</name>
    <name type="common">Apricot</name>
    <name type="synonym">Armeniaca vulgaris</name>
    <dbReference type="NCBI Taxonomy" id="36596"/>
    <lineage>
        <taxon>Eukaryota</taxon>
        <taxon>Viridiplantae</taxon>
        <taxon>Streptophyta</taxon>
        <taxon>Embryophyta</taxon>
        <taxon>Tracheophyta</taxon>
        <taxon>Spermatophyta</taxon>
        <taxon>Magnoliopsida</taxon>
        <taxon>eudicotyledons</taxon>
        <taxon>Gunneridae</taxon>
        <taxon>Pentapetalae</taxon>
        <taxon>rosids</taxon>
        <taxon>fabids</taxon>
        <taxon>Rosales</taxon>
        <taxon>Rosaceae</taxon>
        <taxon>Amygdaloideae</taxon>
        <taxon>Amygdaleae</taxon>
        <taxon>Prunus</taxon>
    </lineage>
</organism>
<keyword evidence="3" id="KW-1185">Reference proteome</keyword>
<protein>
    <submittedName>
        <fullName evidence="2">Uncharacterized protein</fullName>
    </submittedName>
</protein>
<reference evidence="3" key="1">
    <citation type="journal article" date="2020" name="Genome Biol.">
        <title>Gamete binning: chromosome-level and haplotype-resolved genome assembly enabled by high-throughput single-cell sequencing of gamete genomes.</title>
        <authorList>
            <person name="Campoy J.A."/>
            <person name="Sun H."/>
            <person name="Goel M."/>
            <person name="Jiao W.-B."/>
            <person name="Folz-Donahue K."/>
            <person name="Wang N."/>
            <person name="Rubio M."/>
            <person name="Liu C."/>
            <person name="Kukat C."/>
            <person name="Ruiz D."/>
            <person name="Huettel B."/>
            <person name="Schneeberger K."/>
        </authorList>
    </citation>
    <scope>NUCLEOTIDE SEQUENCE [LARGE SCALE GENOMIC DNA]</scope>
    <source>
        <strain evidence="3">cv. Rojo Pasion</strain>
    </source>
</reference>
<dbReference type="Proteomes" id="UP000507245">
    <property type="component" value="Unassembled WGS sequence"/>
</dbReference>
<evidence type="ECO:0000313" key="2">
    <source>
        <dbReference type="EMBL" id="CAB4298987.1"/>
    </source>
</evidence>
<feature type="region of interest" description="Disordered" evidence="1">
    <location>
        <begin position="38"/>
        <end position="72"/>
    </location>
</feature>
<evidence type="ECO:0000313" key="3">
    <source>
        <dbReference type="Proteomes" id="UP000507245"/>
    </source>
</evidence>